<dbReference type="InterPro" id="IPR001214">
    <property type="entry name" value="SET_dom"/>
</dbReference>
<feature type="signal peptide" evidence="1">
    <location>
        <begin position="1"/>
        <end position="20"/>
    </location>
</feature>
<feature type="chain" id="PRO_5012847360" evidence="1">
    <location>
        <begin position="21"/>
        <end position="260"/>
    </location>
</feature>
<dbReference type="SMART" id="SM00317">
    <property type="entry name" value="SET"/>
    <property type="match status" value="1"/>
</dbReference>
<organism evidence="3 4">
    <name type="scientific">Basidiobolus meristosporus CBS 931.73</name>
    <dbReference type="NCBI Taxonomy" id="1314790"/>
    <lineage>
        <taxon>Eukaryota</taxon>
        <taxon>Fungi</taxon>
        <taxon>Fungi incertae sedis</taxon>
        <taxon>Zoopagomycota</taxon>
        <taxon>Entomophthoromycotina</taxon>
        <taxon>Basidiobolomycetes</taxon>
        <taxon>Basidiobolales</taxon>
        <taxon>Basidiobolaceae</taxon>
        <taxon>Basidiobolus</taxon>
    </lineage>
</organism>
<dbReference type="AlphaFoldDB" id="A0A1Y1Z5X9"/>
<comment type="caution">
    <text evidence="3">The sequence shown here is derived from an EMBL/GenBank/DDBJ whole genome shotgun (WGS) entry which is preliminary data.</text>
</comment>
<dbReference type="Pfam" id="PF00856">
    <property type="entry name" value="SET"/>
    <property type="match status" value="1"/>
</dbReference>
<evidence type="ECO:0000313" key="3">
    <source>
        <dbReference type="EMBL" id="ORY05661.1"/>
    </source>
</evidence>
<dbReference type="STRING" id="1314790.A0A1Y1Z5X9"/>
<reference evidence="3 4" key="1">
    <citation type="submission" date="2016-07" db="EMBL/GenBank/DDBJ databases">
        <title>Pervasive Adenine N6-methylation of Active Genes in Fungi.</title>
        <authorList>
            <consortium name="DOE Joint Genome Institute"/>
            <person name="Mondo S.J."/>
            <person name="Dannebaum R.O."/>
            <person name="Kuo R.C."/>
            <person name="Labutti K."/>
            <person name="Haridas S."/>
            <person name="Kuo A."/>
            <person name="Salamov A."/>
            <person name="Ahrendt S.R."/>
            <person name="Lipzen A."/>
            <person name="Sullivan W."/>
            <person name="Andreopoulos W.B."/>
            <person name="Clum A."/>
            <person name="Lindquist E."/>
            <person name="Daum C."/>
            <person name="Ramamoorthy G.K."/>
            <person name="Gryganskyi A."/>
            <person name="Culley D."/>
            <person name="Magnuson J.K."/>
            <person name="James T.Y."/>
            <person name="O'Malley M.A."/>
            <person name="Stajich J.E."/>
            <person name="Spatafora J.W."/>
            <person name="Visel A."/>
            <person name="Grigoriev I.V."/>
        </authorList>
    </citation>
    <scope>NUCLEOTIDE SEQUENCE [LARGE SCALE GENOMIC DNA]</scope>
    <source>
        <strain evidence="3 4">CBS 931.73</strain>
    </source>
</reference>
<dbReference type="Gene3D" id="2.170.270.10">
    <property type="entry name" value="SET domain"/>
    <property type="match status" value="1"/>
</dbReference>
<evidence type="ECO:0000313" key="4">
    <source>
        <dbReference type="Proteomes" id="UP000193498"/>
    </source>
</evidence>
<proteinExistence type="predicted"/>
<dbReference type="Proteomes" id="UP000193498">
    <property type="component" value="Unassembled WGS sequence"/>
</dbReference>
<dbReference type="SUPFAM" id="SSF82199">
    <property type="entry name" value="SET domain"/>
    <property type="match status" value="1"/>
</dbReference>
<evidence type="ECO:0000256" key="1">
    <source>
        <dbReference type="SAM" id="SignalP"/>
    </source>
</evidence>
<gene>
    <name evidence="3" type="ORF">K493DRAFT_310909</name>
</gene>
<keyword evidence="4" id="KW-1185">Reference proteome</keyword>
<accession>A0A1Y1Z5X9</accession>
<name>A0A1Y1Z5X9_9FUNG</name>
<sequence length="260" mass="30907">MNMFLWSWVFYYSWLQIQEARLVSLDPKLIPSIEVPGTYVYRHFYSWDYPSRFNITYLSCVIIDPEIKEWLSASDLQEQLAPEFDKENERVWRENSNIYSKLCEQQDPYEVQEIEETPKVYIRWVNSLVGWGLFAEEAIPQNTTIGIYTGILSNKTTNFDYSWEYNAYTQVYDKDNEPVYIAIDGMVAGNHLRFVNHNEESKNVFPLYALHDGMWWIFYVATESIEINQQLLTDYGKAYWESEEDEIEDEATSESIKRSE</sequence>
<keyword evidence="1" id="KW-0732">Signal</keyword>
<evidence type="ECO:0000259" key="2">
    <source>
        <dbReference type="PROSITE" id="PS50280"/>
    </source>
</evidence>
<protein>
    <submittedName>
        <fullName evidence="3">SET domain-containing protein</fullName>
    </submittedName>
</protein>
<dbReference type="InParanoid" id="A0A1Y1Z5X9"/>
<dbReference type="OrthoDB" id="6141102at2759"/>
<dbReference type="PROSITE" id="PS50280">
    <property type="entry name" value="SET"/>
    <property type="match status" value="1"/>
</dbReference>
<dbReference type="EMBL" id="MCFE01000023">
    <property type="protein sequence ID" value="ORY05661.1"/>
    <property type="molecule type" value="Genomic_DNA"/>
</dbReference>
<feature type="domain" description="SET" evidence="2">
    <location>
        <begin position="118"/>
        <end position="236"/>
    </location>
</feature>
<dbReference type="InterPro" id="IPR046341">
    <property type="entry name" value="SET_dom_sf"/>
</dbReference>